<keyword evidence="5 6" id="KW-0472">Membrane</keyword>
<dbReference type="Pfam" id="PF02653">
    <property type="entry name" value="BPD_transp_2"/>
    <property type="match status" value="1"/>
</dbReference>
<sequence>MISTILLLGTVLATVTRRLGNVAGTVRREVLLPIGQALERLLAPIDRALEPAANAYNRSLGPYFGTMTGLQFALILVSVVALLTAGVWAPMVGPLVGGGLLRTLALASIWAIFAMSWDIQSGYTGYISFGHSVLSGAAGYTTALLIVHVDPGLSIWVTASVSVLAALVIGLLIALPTLRLEGPYFSLITFVAVLLFYRLTTAFSSLGGIPGFGQPDVFTWDPVMRYYYMAIPMLLIALGLTFMARSNLGMILVAIRENESAVSAAGINPTKFKIWSFALSSIPMGIGGVLLVGFTGNVDPETFVIVDNSIEMIAMAVIGGMSSILGPLGGAFLFEFLNHQLFHSYSTPVRYLFLWGLVLLVLVFARDGLFRMIWHRLGAVRGESE</sequence>
<feature type="transmembrane region" description="Helical" evidence="6">
    <location>
        <begin position="70"/>
        <end position="89"/>
    </location>
</feature>
<protein>
    <submittedName>
        <fullName evidence="7">Branched-chain amino acid ABC transporter permease</fullName>
    </submittedName>
</protein>
<organism evidence="7 8">
    <name type="scientific">Natrinema versiforme</name>
    <dbReference type="NCBI Taxonomy" id="88724"/>
    <lineage>
        <taxon>Archaea</taxon>
        <taxon>Methanobacteriati</taxon>
        <taxon>Methanobacteriota</taxon>
        <taxon>Stenosarchaea group</taxon>
        <taxon>Halobacteria</taxon>
        <taxon>Halobacteriales</taxon>
        <taxon>Natrialbaceae</taxon>
        <taxon>Natrinema</taxon>
    </lineage>
</organism>
<evidence type="ECO:0000256" key="1">
    <source>
        <dbReference type="ARBA" id="ARBA00004651"/>
    </source>
</evidence>
<feature type="transmembrane region" description="Helical" evidence="6">
    <location>
        <begin position="349"/>
        <end position="365"/>
    </location>
</feature>
<dbReference type="KEGG" id="nvr:FEJ81_14375"/>
<accession>A0A4V1FZY6</accession>
<proteinExistence type="predicted"/>
<keyword evidence="3 6" id="KW-0812">Transmembrane</keyword>
<reference evidence="8" key="1">
    <citation type="submission" date="2019-05" db="EMBL/GenBank/DDBJ databases">
        <title>Genome sequence and methylation pattern of the halophilic Archaeon Natrinema versiforme BOL5-4.</title>
        <authorList>
            <person name="DasSarma P."/>
            <person name="Anton B.P."/>
            <person name="DasSarma S.L."/>
            <person name="Martinez F.L."/>
            <person name="Guzman D."/>
            <person name="Roberts R.J."/>
            <person name="DasSarma S."/>
        </authorList>
    </citation>
    <scope>NUCLEOTIDE SEQUENCE [LARGE SCALE GENOMIC DNA]</scope>
    <source>
        <strain evidence="8">BOL5-4</strain>
    </source>
</reference>
<dbReference type="PANTHER" id="PTHR30482:SF10">
    <property type="entry name" value="HIGH-AFFINITY BRANCHED-CHAIN AMINO ACID TRANSPORT PROTEIN BRAE"/>
    <property type="match status" value="1"/>
</dbReference>
<keyword evidence="4 6" id="KW-1133">Transmembrane helix</keyword>
<dbReference type="InterPro" id="IPR001851">
    <property type="entry name" value="ABC_transp_permease"/>
</dbReference>
<dbReference type="Proteomes" id="UP000302218">
    <property type="component" value="Chromosome"/>
</dbReference>
<gene>
    <name evidence="7" type="ORF">FEJ81_14375</name>
</gene>
<dbReference type="PANTHER" id="PTHR30482">
    <property type="entry name" value="HIGH-AFFINITY BRANCHED-CHAIN AMINO ACID TRANSPORT SYSTEM PERMEASE"/>
    <property type="match status" value="1"/>
</dbReference>
<name>A0A4V1FZY6_9EURY</name>
<dbReference type="InterPro" id="IPR043428">
    <property type="entry name" value="LivM-like"/>
</dbReference>
<dbReference type="GeneID" id="40266482"/>
<dbReference type="OrthoDB" id="30958at2157"/>
<dbReference type="CDD" id="cd06581">
    <property type="entry name" value="TM_PBP1_LivM_like"/>
    <property type="match status" value="1"/>
</dbReference>
<evidence type="ECO:0000256" key="4">
    <source>
        <dbReference type="ARBA" id="ARBA00022989"/>
    </source>
</evidence>
<evidence type="ECO:0000256" key="2">
    <source>
        <dbReference type="ARBA" id="ARBA00022475"/>
    </source>
</evidence>
<dbReference type="EMBL" id="CP040330">
    <property type="protein sequence ID" value="QCS43476.1"/>
    <property type="molecule type" value="Genomic_DNA"/>
</dbReference>
<keyword evidence="2" id="KW-1003">Cell membrane</keyword>
<evidence type="ECO:0000256" key="5">
    <source>
        <dbReference type="ARBA" id="ARBA00023136"/>
    </source>
</evidence>
<feature type="transmembrane region" description="Helical" evidence="6">
    <location>
        <begin position="95"/>
        <end position="114"/>
    </location>
</feature>
<feature type="transmembrane region" description="Helical" evidence="6">
    <location>
        <begin position="153"/>
        <end position="175"/>
    </location>
</feature>
<dbReference type="RefSeq" id="WP_138245934.1">
    <property type="nucleotide sequence ID" value="NZ_CP040330.1"/>
</dbReference>
<evidence type="ECO:0000256" key="6">
    <source>
        <dbReference type="SAM" id="Phobius"/>
    </source>
</evidence>
<evidence type="ECO:0000256" key="3">
    <source>
        <dbReference type="ARBA" id="ARBA00022692"/>
    </source>
</evidence>
<evidence type="ECO:0000313" key="7">
    <source>
        <dbReference type="EMBL" id="QCS43476.1"/>
    </source>
</evidence>
<feature type="transmembrane region" description="Helical" evidence="6">
    <location>
        <begin position="274"/>
        <end position="293"/>
    </location>
</feature>
<dbReference type="GO" id="GO:0015658">
    <property type="term" value="F:branched-chain amino acid transmembrane transporter activity"/>
    <property type="evidence" value="ECO:0007669"/>
    <property type="project" value="InterPro"/>
</dbReference>
<feature type="transmembrane region" description="Helical" evidence="6">
    <location>
        <begin position="313"/>
        <end position="337"/>
    </location>
</feature>
<evidence type="ECO:0000313" key="8">
    <source>
        <dbReference type="Proteomes" id="UP000302218"/>
    </source>
</evidence>
<feature type="transmembrane region" description="Helical" evidence="6">
    <location>
        <begin position="187"/>
        <end position="206"/>
    </location>
</feature>
<dbReference type="AlphaFoldDB" id="A0A4V1FZY6"/>
<feature type="transmembrane region" description="Helical" evidence="6">
    <location>
        <begin position="226"/>
        <end position="253"/>
    </location>
</feature>
<comment type="subcellular location">
    <subcellularLocation>
        <location evidence="1">Cell membrane</location>
        <topology evidence="1">Multi-pass membrane protein</topology>
    </subcellularLocation>
</comment>
<dbReference type="GO" id="GO:0005886">
    <property type="term" value="C:plasma membrane"/>
    <property type="evidence" value="ECO:0007669"/>
    <property type="project" value="UniProtKB-SubCell"/>
</dbReference>
<feature type="transmembrane region" description="Helical" evidence="6">
    <location>
        <begin position="126"/>
        <end position="147"/>
    </location>
</feature>